<accession>A0A1R2BGY8</accession>
<protein>
    <submittedName>
        <fullName evidence="1">Uncharacterized protein</fullName>
    </submittedName>
</protein>
<name>A0A1R2BGY8_9CILI</name>
<sequence>METNKEEEEVNESIPNLSQIEEVDQSIPNLSKIEEVNESIPNLSQIEKVMANQSDSPKGCVRGNEYHIATISRRARIFYIYQAKRRLV</sequence>
<dbReference type="EMBL" id="MPUH01000655">
    <property type="protein sequence ID" value="OMJ76047.1"/>
    <property type="molecule type" value="Genomic_DNA"/>
</dbReference>
<keyword evidence="2" id="KW-1185">Reference proteome</keyword>
<organism evidence="1 2">
    <name type="scientific">Stentor coeruleus</name>
    <dbReference type="NCBI Taxonomy" id="5963"/>
    <lineage>
        <taxon>Eukaryota</taxon>
        <taxon>Sar</taxon>
        <taxon>Alveolata</taxon>
        <taxon>Ciliophora</taxon>
        <taxon>Postciliodesmatophora</taxon>
        <taxon>Heterotrichea</taxon>
        <taxon>Heterotrichida</taxon>
        <taxon>Stentoridae</taxon>
        <taxon>Stentor</taxon>
    </lineage>
</organism>
<evidence type="ECO:0000313" key="1">
    <source>
        <dbReference type="EMBL" id="OMJ76047.1"/>
    </source>
</evidence>
<gene>
    <name evidence="1" type="ORF">SteCoe_24684</name>
</gene>
<comment type="caution">
    <text evidence="1">The sequence shown here is derived from an EMBL/GenBank/DDBJ whole genome shotgun (WGS) entry which is preliminary data.</text>
</comment>
<proteinExistence type="predicted"/>
<evidence type="ECO:0000313" key="2">
    <source>
        <dbReference type="Proteomes" id="UP000187209"/>
    </source>
</evidence>
<dbReference type="AlphaFoldDB" id="A0A1R2BGY8"/>
<reference evidence="1 2" key="1">
    <citation type="submission" date="2016-11" db="EMBL/GenBank/DDBJ databases">
        <title>The macronuclear genome of Stentor coeruleus: a giant cell with tiny introns.</title>
        <authorList>
            <person name="Slabodnick M."/>
            <person name="Ruby J.G."/>
            <person name="Reiff S.B."/>
            <person name="Swart E.C."/>
            <person name="Gosai S."/>
            <person name="Prabakaran S."/>
            <person name="Witkowska E."/>
            <person name="Larue G.E."/>
            <person name="Fisher S."/>
            <person name="Freeman R.M."/>
            <person name="Gunawardena J."/>
            <person name="Chu W."/>
            <person name="Stover N.A."/>
            <person name="Gregory B.D."/>
            <person name="Nowacki M."/>
            <person name="Derisi J."/>
            <person name="Roy S.W."/>
            <person name="Marshall W.F."/>
            <person name="Sood P."/>
        </authorList>
    </citation>
    <scope>NUCLEOTIDE SEQUENCE [LARGE SCALE GENOMIC DNA]</scope>
    <source>
        <strain evidence="1">WM001</strain>
    </source>
</reference>
<dbReference type="Proteomes" id="UP000187209">
    <property type="component" value="Unassembled WGS sequence"/>
</dbReference>